<evidence type="ECO:0000313" key="4">
    <source>
        <dbReference type="EMBL" id="RLE51926.1"/>
    </source>
</evidence>
<dbReference type="AlphaFoldDB" id="A0A497EXM2"/>
<dbReference type="Proteomes" id="UP000268446">
    <property type="component" value="Unassembled WGS sequence"/>
</dbReference>
<dbReference type="HAMAP" id="MF_00026">
    <property type="entry name" value="dsDNA_bind"/>
    <property type="match status" value="1"/>
</dbReference>
<dbReference type="GO" id="GO:0005829">
    <property type="term" value="C:cytosol"/>
    <property type="evidence" value="ECO:0007669"/>
    <property type="project" value="TreeGrafter"/>
</dbReference>
<accession>A0A497EXM2</accession>
<proteinExistence type="inferred from homology"/>
<dbReference type="EMBL" id="QMQZ01000023">
    <property type="protein sequence ID" value="RLE51926.1"/>
    <property type="molecule type" value="Genomic_DNA"/>
</dbReference>
<sequence length="111" mass="12980">MSEVSDEELEAIRQRKLLELQKKIMEAKKREEMEAEKQAILRVILTPKARSRLMNLKMVRPEFAAQLELQLIQLARAGRLPVPLTDEQLKAILIQLTSSKRTTRIMFKRKP</sequence>
<dbReference type="EMBL" id="QMRA01000002">
    <property type="protein sequence ID" value="RLE55904.1"/>
    <property type="molecule type" value="Genomic_DNA"/>
</dbReference>
<dbReference type="Pfam" id="PF01984">
    <property type="entry name" value="dsDNA_bind"/>
    <property type="match status" value="1"/>
</dbReference>
<dbReference type="Gene3D" id="1.10.8.140">
    <property type="entry name" value="PDCD5-like"/>
    <property type="match status" value="1"/>
</dbReference>
<keyword evidence="2 3" id="KW-0238">DNA-binding</keyword>
<dbReference type="Proteomes" id="UP000269499">
    <property type="component" value="Unassembled WGS sequence"/>
</dbReference>
<evidence type="ECO:0000256" key="3">
    <source>
        <dbReference type="HAMAP-Rule" id="MF_00026"/>
    </source>
</evidence>
<evidence type="ECO:0000313" key="6">
    <source>
        <dbReference type="Proteomes" id="UP000268446"/>
    </source>
</evidence>
<gene>
    <name evidence="4" type="ORF">DRJ20_01180</name>
    <name evidence="5" type="ORF">DRJ26_00185</name>
</gene>
<dbReference type="PANTHER" id="PTHR10840">
    <property type="entry name" value="PROGRAMMED CELL DEATH PROTEIN 5"/>
    <property type="match status" value="1"/>
</dbReference>
<dbReference type="InterPro" id="IPR002836">
    <property type="entry name" value="PDCD5-like"/>
</dbReference>
<evidence type="ECO:0000313" key="5">
    <source>
        <dbReference type="EMBL" id="RLE55904.1"/>
    </source>
</evidence>
<reference evidence="6 7" key="1">
    <citation type="submission" date="2018-06" db="EMBL/GenBank/DDBJ databases">
        <title>Extensive metabolic versatility and redundancy in microbially diverse, dynamic hydrothermal sediments.</title>
        <authorList>
            <person name="Dombrowski N."/>
            <person name="Teske A."/>
            <person name="Baker B.J."/>
        </authorList>
    </citation>
    <scope>NUCLEOTIDE SEQUENCE [LARGE SCALE GENOMIC DNA]</scope>
    <source>
        <strain evidence="5">B20_G2</strain>
        <strain evidence="4">B29_G17</strain>
    </source>
</reference>
<comment type="similarity">
    <text evidence="1 3">Belongs to the PDCD5 family.</text>
</comment>
<dbReference type="PANTHER" id="PTHR10840:SF0">
    <property type="entry name" value="PROGRAMMED CELL DEATH PROTEIN 5"/>
    <property type="match status" value="1"/>
</dbReference>
<dbReference type="GO" id="GO:0003677">
    <property type="term" value="F:DNA binding"/>
    <property type="evidence" value="ECO:0007669"/>
    <property type="project" value="UniProtKB-UniRule"/>
</dbReference>
<evidence type="ECO:0000256" key="1">
    <source>
        <dbReference type="ARBA" id="ARBA00010490"/>
    </source>
</evidence>
<protein>
    <recommendedName>
        <fullName evidence="3">DNA-binding protein DRJ20_01180</fullName>
    </recommendedName>
</protein>
<organism evidence="4 6">
    <name type="scientific">Thermoproteota archaeon</name>
    <dbReference type="NCBI Taxonomy" id="2056631"/>
    <lineage>
        <taxon>Archaea</taxon>
        <taxon>Thermoproteota</taxon>
    </lineage>
</organism>
<evidence type="ECO:0000313" key="7">
    <source>
        <dbReference type="Proteomes" id="UP000269499"/>
    </source>
</evidence>
<dbReference type="NCBIfam" id="NF003268">
    <property type="entry name" value="PRK04239.1"/>
    <property type="match status" value="1"/>
</dbReference>
<dbReference type="InterPro" id="IPR036883">
    <property type="entry name" value="PDCD5-like_sf"/>
</dbReference>
<evidence type="ECO:0000256" key="2">
    <source>
        <dbReference type="ARBA" id="ARBA00023125"/>
    </source>
</evidence>
<dbReference type="InterPro" id="IPR022889">
    <property type="entry name" value="DNA_bind_arc"/>
</dbReference>
<dbReference type="SUPFAM" id="SSF46950">
    <property type="entry name" value="Double-stranded DNA-binding domain"/>
    <property type="match status" value="1"/>
</dbReference>
<comment type="caution">
    <text evidence="4">The sequence shown here is derived from an EMBL/GenBank/DDBJ whole genome shotgun (WGS) entry which is preliminary data.</text>
</comment>
<dbReference type="PIRSF" id="PIRSF015730">
    <property type="entry name" value="TFAR19"/>
    <property type="match status" value="1"/>
</dbReference>
<name>A0A497EXM2_9CREN</name>